<feature type="region of interest" description="Disordered" evidence="1">
    <location>
        <begin position="1080"/>
        <end position="1129"/>
    </location>
</feature>
<feature type="compositionally biased region" description="Basic and acidic residues" evidence="1">
    <location>
        <begin position="888"/>
        <end position="903"/>
    </location>
</feature>
<gene>
    <name evidence="3" type="primary">LOC101895201</name>
</gene>
<feature type="region of interest" description="Disordered" evidence="1">
    <location>
        <begin position="866"/>
        <end position="911"/>
    </location>
</feature>
<protein>
    <submittedName>
        <fullName evidence="3">Uncharacterized protein LOC101895201 isoform X1</fullName>
    </submittedName>
</protein>
<feature type="compositionally biased region" description="Basic and acidic residues" evidence="1">
    <location>
        <begin position="566"/>
        <end position="588"/>
    </location>
</feature>
<keyword evidence="2" id="KW-1185">Reference proteome</keyword>
<organism evidence="2 3">
    <name type="scientific">Musca domestica</name>
    <name type="common">House fly</name>
    <dbReference type="NCBI Taxonomy" id="7370"/>
    <lineage>
        <taxon>Eukaryota</taxon>
        <taxon>Metazoa</taxon>
        <taxon>Ecdysozoa</taxon>
        <taxon>Arthropoda</taxon>
        <taxon>Hexapoda</taxon>
        <taxon>Insecta</taxon>
        <taxon>Pterygota</taxon>
        <taxon>Neoptera</taxon>
        <taxon>Endopterygota</taxon>
        <taxon>Diptera</taxon>
        <taxon>Brachycera</taxon>
        <taxon>Muscomorpha</taxon>
        <taxon>Muscoidea</taxon>
        <taxon>Muscidae</taxon>
        <taxon>Musca</taxon>
    </lineage>
</organism>
<sequence length="1386" mass="155341">MKLSRCRNSDSLELSEYFNNDDSEGYRLAEFLQKKRGRVQSQNLLFVNNEPFRLSVDVQTEKAAEETNREEENKAGERSENNTINADSNEACTNGDVTTNKNKSYLASRRECANTTNVRSPPAVPTTNNSPLSRQSSPLRPSTALSPKFSAALRKSGGYSPSDYLRRYSLKRRSKLGRRTLLQEFENTVSDSAFAPDVCSTPLSQEASHCKETSKNDENVAPNSEGYKNTTIANENETDKLFTTMQCKDTELRQMLETILEKTLKTTEQFAGRDDENNSLAVKPAGEYIEKSPIKRVYTLEKGEKPGQVVLTPEVSPFVSPRSLDHSNIMRNKSVCKLRNKCSKSKLSSRSLLSNASVLPNNTTRASPNVTLPDVRLSGSLMEISPIGSHHVTHSRGSVANDNRSAMNITLLTPTNSSSLKKNAFSENVVTNQSHVTIRVESPRFIRSPQGSNQFNVKNNCSVASHGVRSPSVIASPDQCRISIISSRKTDNVLSNDGTIDEEVPNTQHVNISFPNVSNNESMMVPETQEASIEVQNCVRAQSKSNMVIIPVNQTFNTTLPQRLADSTEKRTEEAEYLKTPPKEKEPISEQQINDGTDDIKLTDIMTDDEEPAPKTILIQSMENNSQGPLNLAAGNSNTRSKRLRKKSLPRRRLQMEHSQIASTETETELAPLSLHHQMGQRKRSSRKKQIPLNKAPGTPLNGERFALELARMSNYEILDLRKRNSMGRVFAINGRKSSRAKQEIIKKQLQLGDEIEMELKRRNRELSRKESGEDGEDGESHIRSRDVSVQHVCVNEVVTKDQCLPAPDEFRDVTLQRDMEEYNSPLIDERSSDRVSFMTRSTQKQIRKESMPEVLQHYLNIPSRISQKKKSSIRMSKPRPLYTRGFSDSEDKTLDSSLEKNQADTNDAVKQITLPFVPSPPRSDLNHLSLYKAVSPPPPEEQSQHIDIASAVTNLPPPPQFESDSGIDTIDRNSPMQSPPEDPLDGKKNEDDIFKKPIAEPPKQRRGRKKKNKSMISVVSDDFKTTDAIAESADASKEHCTDSLSNSNLRRSKRGHVPLKTPQPLFQLLFQKVLGTHEKTREKRKLHVSTNASAANGSLSNSRKAEKKSTKKDSNFSGTERVPKDNAKILKVKKVKSSKTKSSKEMLLDNKQKDLSDVSLECGRLKLSNPPPIDHFNNIFDNLRNNSTDLTSDSAKDVPDKPIKEKKLRVRVARVKSLKPPPTTNTALTENNVERYDAHATSGEAASVTSSADTNSSNLALISWLKNITETETIPRTDDIFKEMRISSASSLGFTELQGVEYAFYDTEDKASLGYLRFKPRQIKPRKRAKKYHLHFVTLDGNFRITANDKERIVGPGDMVAIEKSVYYEIENLSDDTGILMVIKK</sequence>
<dbReference type="InterPro" id="IPR011051">
    <property type="entry name" value="RmlC_Cupin_sf"/>
</dbReference>
<dbReference type="Proteomes" id="UP001652621">
    <property type="component" value="Unplaced"/>
</dbReference>
<feature type="region of interest" description="Disordered" evidence="1">
    <location>
        <begin position="1033"/>
        <end position="1061"/>
    </location>
</feature>
<feature type="region of interest" description="Disordered" evidence="1">
    <location>
        <begin position="565"/>
        <end position="590"/>
    </location>
</feature>
<feature type="compositionally biased region" description="Polar residues" evidence="1">
    <location>
        <begin position="624"/>
        <end position="639"/>
    </location>
</feature>
<feature type="compositionally biased region" description="Polar residues" evidence="1">
    <location>
        <begin position="81"/>
        <end position="105"/>
    </location>
</feature>
<evidence type="ECO:0000256" key="1">
    <source>
        <dbReference type="SAM" id="MobiDB-lite"/>
    </source>
</evidence>
<feature type="compositionally biased region" description="Basic and acidic residues" evidence="1">
    <location>
        <begin position="59"/>
        <end position="80"/>
    </location>
</feature>
<feature type="compositionally biased region" description="Basic residues" evidence="1">
    <location>
        <begin position="1005"/>
        <end position="1014"/>
    </location>
</feature>
<dbReference type="SUPFAM" id="SSF51182">
    <property type="entry name" value="RmlC-like cupins"/>
    <property type="match status" value="1"/>
</dbReference>
<reference evidence="3" key="1">
    <citation type="submission" date="2025-08" db="UniProtKB">
        <authorList>
            <consortium name="RefSeq"/>
        </authorList>
    </citation>
    <scope>IDENTIFICATION</scope>
    <source>
        <strain evidence="3">Aabys</strain>
        <tissue evidence="3">Whole body</tissue>
    </source>
</reference>
<accession>A0ABM3VR80</accession>
<feature type="region of interest" description="Disordered" evidence="1">
    <location>
        <begin position="58"/>
        <end position="145"/>
    </location>
</feature>
<feature type="compositionally biased region" description="Basic residues" evidence="1">
    <location>
        <begin position="679"/>
        <end position="690"/>
    </location>
</feature>
<feature type="compositionally biased region" description="Basic and acidic residues" evidence="1">
    <location>
        <begin position="985"/>
        <end position="999"/>
    </location>
</feature>
<feature type="region of interest" description="Disordered" evidence="1">
    <location>
        <begin position="953"/>
        <end position="1017"/>
    </location>
</feature>
<dbReference type="RefSeq" id="XP_058988306.1">
    <property type="nucleotide sequence ID" value="XM_059132323.1"/>
</dbReference>
<feature type="compositionally biased region" description="Low complexity" evidence="1">
    <location>
        <begin position="130"/>
        <end position="142"/>
    </location>
</feature>
<feature type="region of interest" description="Disordered" evidence="1">
    <location>
        <begin position="763"/>
        <end position="784"/>
    </location>
</feature>
<feature type="compositionally biased region" description="Low complexity" evidence="1">
    <location>
        <begin position="1090"/>
        <end position="1103"/>
    </location>
</feature>
<dbReference type="Gene3D" id="2.60.120.10">
    <property type="entry name" value="Jelly Rolls"/>
    <property type="match status" value="1"/>
</dbReference>
<dbReference type="InterPro" id="IPR014710">
    <property type="entry name" value="RmlC-like_jellyroll"/>
</dbReference>
<feature type="region of interest" description="Disordered" evidence="1">
    <location>
        <begin position="624"/>
        <end position="701"/>
    </location>
</feature>
<evidence type="ECO:0000313" key="3">
    <source>
        <dbReference type="RefSeq" id="XP_058988306.1"/>
    </source>
</evidence>
<feature type="compositionally biased region" description="Basic residues" evidence="1">
    <location>
        <begin position="640"/>
        <end position="653"/>
    </location>
</feature>
<feature type="compositionally biased region" description="Basic and acidic residues" evidence="1">
    <location>
        <begin position="1104"/>
        <end position="1115"/>
    </location>
</feature>
<feature type="compositionally biased region" description="Polar residues" evidence="1">
    <location>
        <begin position="113"/>
        <end position="129"/>
    </location>
</feature>
<evidence type="ECO:0000313" key="2">
    <source>
        <dbReference type="Proteomes" id="UP001652621"/>
    </source>
</evidence>
<proteinExistence type="predicted"/>
<name>A0ABM3VR80_MUSDO</name>
<dbReference type="GeneID" id="101895201"/>